<proteinExistence type="predicted"/>
<organism evidence="3 4">
    <name type="scientific">Orchesella cincta</name>
    <name type="common">Springtail</name>
    <name type="synonym">Podura cincta</name>
    <dbReference type="NCBI Taxonomy" id="48709"/>
    <lineage>
        <taxon>Eukaryota</taxon>
        <taxon>Metazoa</taxon>
        <taxon>Ecdysozoa</taxon>
        <taxon>Arthropoda</taxon>
        <taxon>Hexapoda</taxon>
        <taxon>Collembola</taxon>
        <taxon>Entomobryomorpha</taxon>
        <taxon>Entomobryoidea</taxon>
        <taxon>Orchesellidae</taxon>
        <taxon>Orchesellinae</taxon>
        <taxon>Orchesella</taxon>
    </lineage>
</organism>
<sequence length="247" mass="27376">MRLLTRIIALTMLIFSGAAVLPAYFKARYIFPNAKTDLPSLNGTTPEEYCKKSDYTKLGPCPITLLATTSIFIIGTVFWVSFAVFVVLHCYCYQFSGLNLNSTWFNIIDITCGLLILIAGMLSLTFASQCYNLFPCERACPNEEVMHGRKLSKQEKAMCKSIEGVCVESRTAQMRPSYFLFGGITSVIASIAFLITGVLLNRRRRNLISSQSLLTFGVIQNAAYETTPHSSQHQPVIANSSEALPEP</sequence>
<feature type="transmembrane region" description="Helical" evidence="2">
    <location>
        <begin position="7"/>
        <end position="25"/>
    </location>
</feature>
<feature type="region of interest" description="Disordered" evidence="1">
    <location>
        <begin position="227"/>
        <end position="247"/>
    </location>
</feature>
<dbReference type="EMBL" id="LJIJ01000132">
    <property type="protein sequence ID" value="ODN01964.1"/>
    <property type="molecule type" value="Genomic_DNA"/>
</dbReference>
<reference evidence="3 4" key="1">
    <citation type="journal article" date="2016" name="Genome Biol. Evol.">
        <title>Gene Family Evolution Reflects Adaptation to Soil Environmental Stressors in the Genome of the Collembolan Orchesella cincta.</title>
        <authorList>
            <person name="Faddeeva-Vakhrusheva A."/>
            <person name="Derks M.F."/>
            <person name="Anvar S.Y."/>
            <person name="Agamennone V."/>
            <person name="Suring W."/>
            <person name="Smit S."/>
            <person name="van Straalen N.M."/>
            <person name="Roelofs D."/>
        </authorList>
    </citation>
    <scope>NUCLEOTIDE SEQUENCE [LARGE SCALE GENOMIC DNA]</scope>
    <source>
        <tissue evidence="3">Mixed pool</tissue>
    </source>
</reference>
<accession>A0A1D2N9N5</accession>
<comment type="caution">
    <text evidence="3">The sequence shown here is derived from an EMBL/GenBank/DDBJ whole genome shotgun (WGS) entry which is preliminary data.</text>
</comment>
<feature type="transmembrane region" description="Helical" evidence="2">
    <location>
        <begin position="63"/>
        <end position="92"/>
    </location>
</feature>
<protein>
    <submittedName>
        <fullName evidence="3">Uncharacterized protein</fullName>
    </submittedName>
</protein>
<feature type="transmembrane region" description="Helical" evidence="2">
    <location>
        <begin position="104"/>
        <end position="127"/>
    </location>
</feature>
<keyword evidence="4" id="KW-1185">Reference proteome</keyword>
<evidence type="ECO:0000313" key="3">
    <source>
        <dbReference type="EMBL" id="ODN01964.1"/>
    </source>
</evidence>
<keyword evidence="2" id="KW-1133">Transmembrane helix</keyword>
<keyword evidence="2" id="KW-0472">Membrane</keyword>
<gene>
    <name evidence="3" type="ORF">Ocin01_04727</name>
</gene>
<dbReference type="AlphaFoldDB" id="A0A1D2N9N5"/>
<feature type="transmembrane region" description="Helical" evidence="2">
    <location>
        <begin position="178"/>
        <end position="200"/>
    </location>
</feature>
<dbReference type="Proteomes" id="UP000094527">
    <property type="component" value="Unassembled WGS sequence"/>
</dbReference>
<evidence type="ECO:0000256" key="2">
    <source>
        <dbReference type="SAM" id="Phobius"/>
    </source>
</evidence>
<evidence type="ECO:0000313" key="4">
    <source>
        <dbReference type="Proteomes" id="UP000094527"/>
    </source>
</evidence>
<evidence type="ECO:0000256" key="1">
    <source>
        <dbReference type="SAM" id="MobiDB-lite"/>
    </source>
</evidence>
<keyword evidence="2" id="KW-0812">Transmembrane</keyword>
<name>A0A1D2N9N5_ORCCI</name>